<dbReference type="EMBL" id="FOMW01000011">
    <property type="protein sequence ID" value="SFE87455.1"/>
    <property type="molecule type" value="Genomic_DNA"/>
</dbReference>
<dbReference type="PANTHER" id="PTHR11895:SF151">
    <property type="entry name" value="GLUTAMYL-TRNA(GLN) AMIDOTRANSFERASE SUBUNIT A"/>
    <property type="match status" value="1"/>
</dbReference>
<dbReference type="GO" id="GO:0016740">
    <property type="term" value="F:transferase activity"/>
    <property type="evidence" value="ECO:0007669"/>
    <property type="project" value="UniProtKB-KW"/>
</dbReference>
<keyword evidence="3" id="KW-0808">Transferase</keyword>
<dbReference type="Pfam" id="PF01425">
    <property type="entry name" value="Amidase"/>
    <property type="match status" value="1"/>
</dbReference>
<dbReference type="InterPro" id="IPR023631">
    <property type="entry name" value="Amidase_dom"/>
</dbReference>
<evidence type="ECO:0000313" key="3">
    <source>
        <dbReference type="EMBL" id="SFE87455.1"/>
    </source>
</evidence>
<accession>A0A1I2E3P2</accession>
<organism evidence="3 4">
    <name type="scientific">Sulfitobacter brevis</name>
    <dbReference type="NCBI Taxonomy" id="74348"/>
    <lineage>
        <taxon>Bacteria</taxon>
        <taxon>Pseudomonadati</taxon>
        <taxon>Pseudomonadota</taxon>
        <taxon>Alphaproteobacteria</taxon>
        <taxon>Rhodobacterales</taxon>
        <taxon>Roseobacteraceae</taxon>
        <taxon>Sulfitobacter</taxon>
    </lineage>
</organism>
<gene>
    <name evidence="3" type="ORF">SAMN04488523_111107</name>
</gene>
<keyword evidence="4" id="KW-1185">Reference proteome</keyword>
<dbReference type="OrthoDB" id="9777859at2"/>
<sequence length="447" mass="47437">MMNDAYKLSATEALALLNAGKLTSVALVKSCLAQITATDEAIGAWAYLDPDAALAQASECDRIRKAGLATGPLHGIPVGLKDIIDTADMPTACGTAIFADRQTSQDARLVELLRDAGAVIMGKTVTTELAFVHPNETRNPHNPEHSPGGSSSGSAAAVAAHHVPLAIGTQTNGSVIRPASFCGTFGFKPTRGVISRTGLLQTSKSLDQVGCFGRTLLDVALLTDAIAGYDGRDITSFARPRPAMAQGAAQTAPVPPALVWFDLPFNDRLSEAAREGMDTVLDILGPRITRMEPADSLSNLVAVQARIHEYEICKQQAEVFETRWDDISDTLKAVITRARQITLAEYKDALAVKTSAEAFFHDFFTEYDAIVAPAAAGEAPRFDAGGTGDPIFCTLWTLAGLPCVTLPLLVGETGLPIGVQVIGPREKDDRLLRTAHWLQTHLAEAAA</sequence>
<dbReference type="AlphaFoldDB" id="A0A1I2E3P2"/>
<feature type="compositionally biased region" description="Low complexity" evidence="1">
    <location>
        <begin position="145"/>
        <end position="155"/>
    </location>
</feature>
<dbReference type="InterPro" id="IPR036928">
    <property type="entry name" value="AS_sf"/>
</dbReference>
<evidence type="ECO:0000313" key="4">
    <source>
        <dbReference type="Proteomes" id="UP000198977"/>
    </source>
</evidence>
<reference evidence="3 4" key="1">
    <citation type="submission" date="2016-10" db="EMBL/GenBank/DDBJ databases">
        <authorList>
            <person name="de Groot N.N."/>
        </authorList>
    </citation>
    <scope>NUCLEOTIDE SEQUENCE [LARGE SCALE GENOMIC DNA]</scope>
    <source>
        <strain evidence="3 4">DSM 11443</strain>
    </source>
</reference>
<dbReference type="Proteomes" id="UP000198977">
    <property type="component" value="Unassembled WGS sequence"/>
</dbReference>
<dbReference type="InterPro" id="IPR000120">
    <property type="entry name" value="Amidase"/>
</dbReference>
<proteinExistence type="predicted"/>
<dbReference type="PANTHER" id="PTHR11895">
    <property type="entry name" value="TRANSAMIDASE"/>
    <property type="match status" value="1"/>
</dbReference>
<name>A0A1I2E3P2_9RHOB</name>
<evidence type="ECO:0000259" key="2">
    <source>
        <dbReference type="Pfam" id="PF01425"/>
    </source>
</evidence>
<feature type="compositionally biased region" description="Basic and acidic residues" evidence="1">
    <location>
        <begin position="135"/>
        <end position="144"/>
    </location>
</feature>
<dbReference type="RefSeq" id="WP_093924752.1">
    <property type="nucleotide sequence ID" value="NZ_FOMW01000011.1"/>
</dbReference>
<dbReference type="STRING" id="74348.SAMN04488523_111107"/>
<dbReference type="Gene3D" id="3.90.1300.10">
    <property type="entry name" value="Amidase signature (AS) domain"/>
    <property type="match status" value="1"/>
</dbReference>
<dbReference type="SUPFAM" id="SSF75304">
    <property type="entry name" value="Amidase signature (AS) enzymes"/>
    <property type="match status" value="1"/>
</dbReference>
<feature type="domain" description="Amidase" evidence="2">
    <location>
        <begin position="27"/>
        <end position="432"/>
    </location>
</feature>
<evidence type="ECO:0000256" key="1">
    <source>
        <dbReference type="SAM" id="MobiDB-lite"/>
    </source>
</evidence>
<feature type="region of interest" description="Disordered" evidence="1">
    <location>
        <begin position="134"/>
        <end position="155"/>
    </location>
</feature>
<protein>
    <submittedName>
        <fullName evidence="3">Asp-tRNAAsn/Glu-tRNAGln amidotransferase A subunit</fullName>
    </submittedName>
</protein>